<feature type="non-terminal residue" evidence="1">
    <location>
        <position position="1"/>
    </location>
</feature>
<dbReference type="AlphaFoldDB" id="A0A820G5G9"/>
<feature type="non-terminal residue" evidence="1">
    <location>
        <position position="270"/>
    </location>
</feature>
<gene>
    <name evidence="1" type="ORF">OKA104_LOCUS44755</name>
</gene>
<dbReference type="EMBL" id="CAJOAY010013981">
    <property type="protein sequence ID" value="CAF4272689.1"/>
    <property type="molecule type" value="Genomic_DNA"/>
</dbReference>
<evidence type="ECO:0000313" key="1">
    <source>
        <dbReference type="EMBL" id="CAF4272689.1"/>
    </source>
</evidence>
<reference evidence="1" key="1">
    <citation type="submission" date="2021-02" db="EMBL/GenBank/DDBJ databases">
        <authorList>
            <person name="Nowell W R."/>
        </authorList>
    </citation>
    <scope>NUCLEOTIDE SEQUENCE</scope>
</reference>
<name>A0A820G5G9_9BILA</name>
<evidence type="ECO:0000313" key="2">
    <source>
        <dbReference type="Proteomes" id="UP000663881"/>
    </source>
</evidence>
<protein>
    <submittedName>
        <fullName evidence="1">Uncharacterized protein</fullName>
    </submittedName>
</protein>
<proteinExistence type="predicted"/>
<comment type="caution">
    <text evidence="1">The sequence shown here is derived from an EMBL/GenBank/DDBJ whole genome shotgun (WGS) entry which is preliminary data.</text>
</comment>
<dbReference type="Proteomes" id="UP000663881">
    <property type="component" value="Unassembled WGS sequence"/>
</dbReference>
<organism evidence="1 2">
    <name type="scientific">Adineta steineri</name>
    <dbReference type="NCBI Taxonomy" id="433720"/>
    <lineage>
        <taxon>Eukaryota</taxon>
        <taxon>Metazoa</taxon>
        <taxon>Spiralia</taxon>
        <taxon>Gnathifera</taxon>
        <taxon>Rotifera</taxon>
        <taxon>Eurotatoria</taxon>
        <taxon>Bdelloidea</taxon>
        <taxon>Adinetida</taxon>
        <taxon>Adinetidae</taxon>
        <taxon>Adineta</taxon>
    </lineage>
</organism>
<sequence>YYTEWVINSSATEPNLAKYRQLLASDHAKKYIKSETLMKIFQLAPDVLRLIRFTPAQASAAIVNRLGSERNFDGNLSSLGTINNFLNGLTKTDIEKVKSEESLQAVQQAFGGSKNKNIDNEMQSNTRYAFGNLLRRGLQTSEATQKPDDYIKGLFREDNLVDDLNPQLFTTMTNAELDAINHLNKDQADRFWNAVGSIREPVCCSFVNENRFRLADYALKYYSSATGDIDNFKLSQLGPFLTSSLRASDIRRITTDALINKINFFKSNCF</sequence>
<accession>A0A820G5G9</accession>